<reference evidence="6" key="1">
    <citation type="submission" date="2022-06" db="EMBL/GenBank/DDBJ databases">
        <title>Uncovering the hologenomic basis of an extraordinary plant invasion.</title>
        <authorList>
            <person name="Bieker V.C."/>
            <person name="Martin M.D."/>
            <person name="Gilbert T."/>
            <person name="Hodgins K."/>
            <person name="Battlay P."/>
            <person name="Petersen B."/>
            <person name="Wilson J."/>
        </authorList>
    </citation>
    <scope>NUCLEOTIDE SEQUENCE</scope>
    <source>
        <strain evidence="6">AA19_3_7</strain>
        <tissue evidence="6">Leaf</tissue>
    </source>
</reference>
<feature type="domain" description="DC1" evidence="5">
    <location>
        <begin position="123"/>
        <end position="166"/>
    </location>
</feature>
<dbReference type="Proteomes" id="UP001206925">
    <property type="component" value="Unassembled WGS sequence"/>
</dbReference>
<keyword evidence="1" id="KW-0479">Metal-binding</keyword>
<evidence type="ECO:0000256" key="4">
    <source>
        <dbReference type="ARBA" id="ARBA00022833"/>
    </source>
</evidence>
<dbReference type="Pfam" id="PF03107">
    <property type="entry name" value="C1_2"/>
    <property type="match status" value="2"/>
</dbReference>
<dbReference type="InterPro" id="IPR043145">
    <property type="entry name" value="Znf_ZZ_sf"/>
</dbReference>
<dbReference type="PANTHER" id="PTHR47841">
    <property type="entry name" value="DIACYLGLYCEROL KINASE THETA-LIKE-RELATED"/>
    <property type="match status" value="1"/>
</dbReference>
<dbReference type="GO" id="GO:0008270">
    <property type="term" value="F:zinc ion binding"/>
    <property type="evidence" value="ECO:0007669"/>
    <property type="project" value="UniProtKB-KW"/>
</dbReference>
<evidence type="ECO:0000259" key="5">
    <source>
        <dbReference type="Pfam" id="PF03107"/>
    </source>
</evidence>
<keyword evidence="2" id="KW-0677">Repeat</keyword>
<dbReference type="EMBL" id="JAMZMK010010496">
    <property type="protein sequence ID" value="KAI7731241.1"/>
    <property type="molecule type" value="Genomic_DNA"/>
</dbReference>
<evidence type="ECO:0000313" key="7">
    <source>
        <dbReference type="Proteomes" id="UP001206925"/>
    </source>
</evidence>
<feature type="domain" description="DC1" evidence="5">
    <location>
        <begin position="50"/>
        <end position="94"/>
    </location>
</feature>
<dbReference type="SUPFAM" id="SSF57889">
    <property type="entry name" value="Cysteine-rich domain"/>
    <property type="match status" value="2"/>
</dbReference>
<evidence type="ECO:0000256" key="3">
    <source>
        <dbReference type="ARBA" id="ARBA00022771"/>
    </source>
</evidence>
<evidence type="ECO:0000256" key="1">
    <source>
        <dbReference type="ARBA" id="ARBA00022723"/>
    </source>
</evidence>
<organism evidence="6 7">
    <name type="scientific">Ambrosia artemisiifolia</name>
    <name type="common">Common ragweed</name>
    <dbReference type="NCBI Taxonomy" id="4212"/>
    <lineage>
        <taxon>Eukaryota</taxon>
        <taxon>Viridiplantae</taxon>
        <taxon>Streptophyta</taxon>
        <taxon>Embryophyta</taxon>
        <taxon>Tracheophyta</taxon>
        <taxon>Spermatophyta</taxon>
        <taxon>Magnoliopsida</taxon>
        <taxon>eudicotyledons</taxon>
        <taxon>Gunneridae</taxon>
        <taxon>Pentapetalae</taxon>
        <taxon>asterids</taxon>
        <taxon>campanulids</taxon>
        <taxon>Asterales</taxon>
        <taxon>Asteraceae</taxon>
        <taxon>Asteroideae</taxon>
        <taxon>Heliantheae alliance</taxon>
        <taxon>Heliantheae</taxon>
        <taxon>Ambrosia</taxon>
    </lineage>
</organism>
<protein>
    <recommendedName>
        <fullName evidence="5">DC1 domain-containing protein</fullName>
    </recommendedName>
</protein>
<gene>
    <name evidence="6" type="ORF">M8C21_016704</name>
</gene>
<comment type="caution">
    <text evidence="6">The sequence shown here is derived from an EMBL/GenBank/DDBJ whole genome shotgun (WGS) entry which is preliminary data.</text>
</comment>
<evidence type="ECO:0000313" key="6">
    <source>
        <dbReference type="EMBL" id="KAI7731241.1"/>
    </source>
</evidence>
<dbReference type="InterPro" id="IPR004146">
    <property type="entry name" value="DC1"/>
</dbReference>
<evidence type="ECO:0000256" key="2">
    <source>
        <dbReference type="ARBA" id="ARBA00022737"/>
    </source>
</evidence>
<sequence length="188" mass="21070">IQHFIHPHPLHKFSVPDAFNCNGCNTFGSACDFDLHEECANAPSSNFSHHHPQHRLTLTNRSGKAIVCYVCGEKVNGFSYTCPPCDFDVHPLCIKSPMVSSSPNPYHNHHHQPHHESAKIQHFTHPHLLYELSVPFRFNCNGCNTPGSGISYRCSACDFDLHDTCAIAPSTILSPHHPQHHLTLVNRL</sequence>
<dbReference type="InterPro" id="IPR046349">
    <property type="entry name" value="C1-like_sf"/>
</dbReference>
<feature type="non-terminal residue" evidence="6">
    <location>
        <position position="1"/>
    </location>
</feature>
<keyword evidence="3" id="KW-0863">Zinc-finger</keyword>
<dbReference type="Gene3D" id="3.30.60.90">
    <property type="match status" value="1"/>
</dbReference>
<dbReference type="AlphaFoldDB" id="A0AAD5BZF8"/>
<name>A0AAD5BZF8_AMBAR</name>
<dbReference type="PANTHER" id="PTHR47841:SF7">
    <property type="entry name" value="CYSTEINE_HISTIDINE-RICH C1 DOMAIN PROTEIN"/>
    <property type="match status" value="1"/>
</dbReference>
<proteinExistence type="predicted"/>
<feature type="non-terminal residue" evidence="6">
    <location>
        <position position="188"/>
    </location>
</feature>
<keyword evidence="7" id="KW-1185">Reference proteome</keyword>
<keyword evidence="4" id="KW-0862">Zinc</keyword>
<accession>A0AAD5BZF8</accession>